<comment type="caution">
    <text evidence="1">The sequence shown here is derived from an EMBL/GenBank/DDBJ whole genome shotgun (WGS) entry which is preliminary data.</text>
</comment>
<organism evidence="1 2">
    <name type="scientific">Erwinia persicina</name>
    <dbReference type="NCBI Taxonomy" id="55211"/>
    <lineage>
        <taxon>Bacteria</taxon>
        <taxon>Pseudomonadati</taxon>
        <taxon>Pseudomonadota</taxon>
        <taxon>Gammaproteobacteria</taxon>
        <taxon>Enterobacterales</taxon>
        <taxon>Erwiniaceae</taxon>
        <taxon>Erwinia</taxon>
    </lineage>
</organism>
<protein>
    <submittedName>
        <fullName evidence="1">Uncharacterized protein</fullName>
    </submittedName>
</protein>
<dbReference type="OrthoDB" id="7842083at2"/>
<sequence length="157" mass="18266">MDKICFPPLLPAGFHDLDDTELEALCVNSFPASARRSRLHCNFIQLVALLREINLQFKCFGEIWVDGSYTTQKPEPYDIDILLVIDYAALMKIPEEQLKTVSPLLNRSFVKANYDIDVLLLPENHPDVDYSERRSYWRGWFGFDRRENPKGLVRFAL</sequence>
<dbReference type="EMBL" id="QGAC01000002">
    <property type="protein sequence ID" value="TKJ94567.1"/>
    <property type="molecule type" value="Genomic_DNA"/>
</dbReference>
<proteinExistence type="predicted"/>
<evidence type="ECO:0000313" key="1">
    <source>
        <dbReference type="EMBL" id="TKJ94567.1"/>
    </source>
</evidence>
<dbReference type="AlphaFoldDB" id="A0A4V5UAQ4"/>
<reference evidence="1 2" key="1">
    <citation type="journal article" date="2019" name="Sci. Rep.">
        <title>Differences in resource use lead to coexistence of seed-transmitted microbial populations.</title>
        <authorList>
            <person name="Torres-Cortes G."/>
            <person name="Garcia B.J."/>
            <person name="Compant S."/>
            <person name="Rezki S."/>
            <person name="Jones P."/>
            <person name="Preveaux A."/>
            <person name="Briand M."/>
            <person name="Roulet A."/>
            <person name="Bouchez O."/>
            <person name="Jacobson D."/>
            <person name="Barret M."/>
        </authorList>
    </citation>
    <scope>NUCLEOTIDE SEQUENCE [LARGE SCALE GENOMIC DNA]</scope>
    <source>
        <strain evidence="1 2">CFBP13511</strain>
    </source>
</reference>
<dbReference type="InterPro" id="IPR053860">
    <property type="entry name" value="DUF6932"/>
</dbReference>
<evidence type="ECO:0000313" key="2">
    <source>
        <dbReference type="Proteomes" id="UP000306393"/>
    </source>
</evidence>
<gene>
    <name evidence="1" type="ORF">EpCFBP13511_03205</name>
</gene>
<dbReference type="Proteomes" id="UP000306393">
    <property type="component" value="Unassembled WGS sequence"/>
</dbReference>
<dbReference type="Pfam" id="PF22014">
    <property type="entry name" value="DUF6932"/>
    <property type="match status" value="1"/>
</dbReference>
<name>A0A4V5UAQ4_9GAMM</name>
<accession>A0A4V5UAQ4</accession>
<dbReference type="RefSeq" id="WP_137268700.1">
    <property type="nucleotide sequence ID" value="NZ_QGAC01000002.1"/>
</dbReference>